<feature type="non-terminal residue" evidence="1">
    <location>
        <position position="135"/>
    </location>
</feature>
<comment type="caution">
    <text evidence="1">The sequence shown here is derived from an EMBL/GenBank/DDBJ whole genome shotgun (WGS) entry which is preliminary data.</text>
</comment>
<organism evidence="1 2">
    <name type="scientific">Cymbomonas tetramitiformis</name>
    <dbReference type="NCBI Taxonomy" id="36881"/>
    <lineage>
        <taxon>Eukaryota</taxon>
        <taxon>Viridiplantae</taxon>
        <taxon>Chlorophyta</taxon>
        <taxon>Pyramimonadophyceae</taxon>
        <taxon>Pyramimonadales</taxon>
        <taxon>Pyramimonadaceae</taxon>
        <taxon>Cymbomonas</taxon>
    </lineage>
</organism>
<proteinExistence type="predicted"/>
<evidence type="ECO:0000313" key="1">
    <source>
        <dbReference type="EMBL" id="KAK3254102.1"/>
    </source>
</evidence>
<protein>
    <submittedName>
        <fullName evidence="1">Uncharacterized protein</fullName>
    </submittedName>
</protein>
<gene>
    <name evidence="1" type="ORF">CYMTET_36671</name>
</gene>
<dbReference type="Proteomes" id="UP001190700">
    <property type="component" value="Unassembled WGS sequence"/>
</dbReference>
<accession>A0AAE0CFI6</accession>
<keyword evidence="2" id="KW-1185">Reference proteome</keyword>
<dbReference type="EMBL" id="LGRX02024145">
    <property type="protein sequence ID" value="KAK3254102.1"/>
    <property type="molecule type" value="Genomic_DNA"/>
</dbReference>
<reference evidence="1 2" key="1">
    <citation type="journal article" date="2015" name="Genome Biol. Evol.">
        <title>Comparative Genomics of a Bacterivorous Green Alga Reveals Evolutionary Causalities and Consequences of Phago-Mixotrophic Mode of Nutrition.</title>
        <authorList>
            <person name="Burns J.A."/>
            <person name="Paasch A."/>
            <person name="Narechania A."/>
            <person name="Kim E."/>
        </authorList>
    </citation>
    <scope>NUCLEOTIDE SEQUENCE [LARGE SCALE GENOMIC DNA]</scope>
    <source>
        <strain evidence="1 2">PLY_AMNH</strain>
    </source>
</reference>
<sequence>MKDVDLWLVELAVEDILLMQEMHLRSKWHYIETFVRHLLQQPGEPAVLFVYLGQKSSLTTPAFIPNGTFVADDLWWREHMMDPTMLNAQGLYELVSTYYGIPSFSWVEFAKTSNVDRFLGENPRLELGYWYEDAP</sequence>
<dbReference type="AlphaFoldDB" id="A0AAE0CFI6"/>
<evidence type="ECO:0000313" key="2">
    <source>
        <dbReference type="Proteomes" id="UP001190700"/>
    </source>
</evidence>
<name>A0AAE0CFI6_9CHLO</name>